<feature type="transmembrane region" description="Helical" evidence="7">
    <location>
        <begin position="328"/>
        <end position="348"/>
    </location>
</feature>
<dbReference type="GO" id="GO:0015854">
    <property type="term" value="P:guanine transport"/>
    <property type="evidence" value="ECO:0007669"/>
    <property type="project" value="TreeGrafter"/>
</dbReference>
<dbReference type="GO" id="GO:0015853">
    <property type="term" value="P:adenine transport"/>
    <property type="evidence" value="ECO:0007669"/>
    <property type="project" value="TreeGrafter"/>
</dbReference>
<feature type="domain" description="Tyrosinase copper-binding" evidence="8">
    <location>
        <begin position="578"/>
        <end position="604"/>
    </location>
</feature>
<dbReference type="Gene3D" id="2.60.310.20">
    <property type="match status" value="1"/>
</dbReference>
<comment type="subcellular location">
    <subcellularLocation>
        <location evidence="1">Endomembrane system</location>
        <topology evidence="1">Multi-pass membrane protein</topology>
    </subcellularLocation>
</comment>
<feature type="transmembrane region" description="Helical" evidence="7">
    <location>
        <begin position="148"/>
        <end position="168"/>
    </location>
</feature>
<feature type="transmembrane region" description="Helical" evidence="7">
    <location>
        <begin position="241"/>
        <end position="260"/>
    </location>
</feature>
<name>A0A8H4K586_9HYPO</name>
<dbReference type="AlphaFoldDB" id="A0A8H4K586"/>
<dbReference type="InterPro" id="IPR045018">
    <property type="entry name" value="Azg-like"/>
</dbReference>
<keyword evidence="4 7" id="KW-0812">Transmembrane</keyword>
<evidence type="ECO:0000256" key="1">
    <source>
        <dbReference type="ARBA" id="ARBA00004127"/>
    </source>
</evidence>
<keyword evidence="10" id="KW-1185">Reference proteome</keyword>
<dbReference type="GO" id="GO:0005345">
    <property type="term" value="F:purine nucleobase transmembrane transporter activity"/>
    <property type="evidence" value="ECO:0007669"/>
    <property type="project" value="TreeGrafter"/>
</dbReference>
<evidence type="ECO:0000256" key="4">
    <source>
        <dbReference type="ARBA" id="ARBA00022692"/>
    </source>
</evidence>
<feature type="transmembrane region" description="Helical" evidence="7">
    <location>
        <begin position="368"/>
        <end position="390"/>
    </location>
</feature>
<dbReference type="Pfam" id="PF00860">
    <property type="entry name" value="Xan_ur_permease"/>
    <property type="match status" value="2"/>
</dbReference>
<dbReference type="Gene3D" id="1.10.1280.10">
    <property type="entry name" value="Di-copper center containing domain from catechol oxidase"/>
    <property type="match status" value="1"/>
</dbReference>
<reference evidence="9 10" key="1">
    <citation type="submission" date="2020-01" db="EMBL/GenBank/DDBJ databases">
        <title>Identification and distribution of gene clusters putatively required for synthesis of sphingolipid metabolism inhibitors in phylogenetically diverse species of the filamentous fungus Fusarium.</title>
        <authorList>
            <person name="Kim H.-S."/>
            <person name="Busman M."/>
            <person name="Brown D.W."/>
            <person name="Divon H."/>
            <person name="Uhlig S."/>
            <person name="Proctor R.H."/>
        </authorList>
    </citation>
    <scope>NUCLEOTIDE SEQUENCE [LARGE SCALE GENOMIC DNA]</scope>
    <source>
        <strain evidence="9 10">NRRL 13308</strain>
    </source>
</reference>
<evidence type="ECO:0000256" key="7">
    <source>
        <dbReference type="SAM" id="Phobius"/>
    </source>
</evidence>
<dbReference type="EMBL" id="JAADJF010000008">
    <property type="protein sequence ID" value="KAF4444937.1"/>
    <property type="molecule type" value="Genomic_DNA"/>
</dbReference>
<feature type="transmembrane region" description="Helical" evidence="7">
    <location>
        <begin position="461"/>
        <end position="493"/>
    </location>
</feature>
<protein>
    <submittedName>
        <fullName evidence="9">MFS transporter AGZA family xanthine uracil permease</fullName>
    </submittedName>
</protein>
<keyword evidence="6 7" id="KW-0472">Membrane</keyword>
<feature type="transmembrane region" description="Helical" evidence="7">
    <location>
        <begin position="402"/>
        <end position="423"/>
    </location>
</feature>
<evidence type="ECO:0000313" key="9">
    <source>
        <dbReference type="EMBL" id="KAF4444937.1"/>
    </source>
</evidence>
<accession>A0A8H4K586</accession>
<evidence type="ECO:0000256" key="2">
    <source>
        <dbReference type="ARBA" id="ARBA00005697"/>
    </source>
</evidence>
<keyword evidence="5 7" id="KW-1133">Transmembrane helix</keyword>
<comment type="caution">
    <text evidence="9">The sequence shown here is derived from an EMBL/GenBank/DDBJ whole genome shotgun (WGS) entry which is preliminary data.</text>
</comment>
<dbReference type="Proteomes" id="UP000536711">
    <property type="component" value="Unassembled WGS sequence"/>
</dbReference>
<dbReference type="InterPro" id="IPR006043">
    <property type="entry name" value="NCS2"/>
</dbReference>
<dbReference type="GO" id="GO:0016491">
    <property type="term" value="F:oxidoreductase activity"/>
    <property type="evidence" value="ECO:0007669"/>
    <property type="project" value="InterPro"/>
</dbReference>
<evidence type="ECO:0000259" key="8">
    <source>
        <dbReference type="Pfam" id="PF00264"/>
    </source>
</evidence>
<dbReference type="GO" id="GO:0012505">
    <property type="term" value="C:endomembrane system"/>
    <property type="evidence" value="ECO:0007669"/>
    <property type="project" value="UniProtKB-SubCell"/>
</dbReference>
<comment type="similarity">
    <text evidence="2">Belongs to the nucleobase:cation symporter-2 (NCS2) (TC 2.A.40) family. Azg-like subfamily.</text>
</comment>
<gene>
    <name evidence="9" type="ORF">FACUT_274</name>
</gene>
<sequence>MGWIGRINDGVANSRVGHWFQLEGSGHPRERPGSRFTTEIRAGIISFFAMAYILAVNSSIVADSGGTCVCDSTPDDPICAANSDYLLCKNEVKRDLVTATAAISALATFFLGALANMPVGISCGMGLNAYLAYDVVGFHGSGPVPYEVAMTAIFVEGLIFFGLTILGLRQWLARAIPRSIKLATGAGIGLFLTLIGLTYSEGIGLITGAVSTPVELAGCSPADKLEDGTCPGSHKMQNPTLWLAIFCGGILTVVLTMFRVKGAILIGIILVSICSWPRGTSITAFPYTPVGDDSFNFFKKVVDFHPITRILAVQKWDISAYSGQFGRALITFLYVDILDCTGTLYSMARFSNLIDEKTQDFEGSATAYLVDSISITIGAVFGTSPVTAFIESGAGIGEGGRTGITAMMTGFCFFVSLFFAPIFASIPSWATGCVLILIGSMMMQAVVNINWRYMGDAVPAFLTIAIMPFTFSIADGLIAGICSYIVIQVLVWAVETASMGKLTATNKKDKDPWTWRIPGGILPGWLTRLFQGKKDFWRPYADEAIDGNVGVNSHELSPIRHNADWVKPGDPLPHVIHGNDSVTAFDPIFWLHHCNINRLLPSWQCSNLDNWFHQKLGRVVKDSPRKDLVPFYASAEPDGFFNSNEITDEFGDMIPAKSHSYIDKLYGPPEQAFQRHEESTDPLINIAYNRYCLNGKSYSLLFFLGEVDQKVPPARIAMNRSVLMSYLEPKSRSRVPCLSRTVRSQQQP</sequence>
<feature type="transmembrane region" description="Helical" evidence="7">
    <location>
        <begin position="429"/>
        <end position="449"/>
    </location>
</feature>
<dbReference type="PANTHER" id="PTHR43337:SF1">
    <property type="entry name" value="XANTHINE_URACIL PERMEASE C887.17-RELATED"/>
    <property type="match status" value="1"/>
</dbReference>
<evidence type="ECO:0000256" key="5">
    <source>
        <dbReference type="ARBA" id="ARBA00022989"/>
    </source>
</evidence>
<evidence type="ECO:0000313" key="10">
    <source>
        <dbReference type="Proteomes" id="UP000536711"/>
    </source>
</evidence>
<organism evidence="9 10">
    <name type="scientific">Fusarium acutatum</name>
    <dbReference type="NCBI Taxonomy" id="78861"/>
    <lineage>
        <taxon>Eukaryota</taxon>
        <taxon>Fungi</taxon>
        <taxon>Dikarya</taxon>
        <taxon>Ascomycota</taxon>
        <taxon>Pezizomycotina</taxon>
        <taxon>Sordariomycetes</taxon>
        <taxon>Hypocreomycetidae</taxon>
        <taxon>Hypocreales</taxon>
        <taxon>Nectriaceae</taxon>
        <taxon>Fusarium</taxon>
        <taxon>Fusarium fujikuroi species complex</taxon>
    </lineage>
</organism>
<dbReference type="SUPFAM" id="SSF48056">
    <property type="entry name" value="Di-copper centre-containing domain"/>
    <property type="match status" value="1"/>
</dbReference>
<dbReference type="GO" id="GO:0005886">
    <property type="term" value="C:plasma membrane"/>
    <property type="evidence" value="ECO:0007669"/>
    <property type="project" value="TreeGrafter"/>
</dbReference>
<dbReference type="PANTHER" id="PTHR43337">
    <property type="entry name" value="XANTHINE/URACIL PERMEASE C887.17-RELATED"/>
    <property type="match status" value="1"/>
</dbReference>
<dbReference type="Pfam" id="PF00264">
    <property type="entry name" value="Tyrosinase"/>
    <property type="match status" value="1"/>
</dbReference>
<dbReference type="InterPro" id="IPR002227">
    <property type="entry name" value="Tyrosinase_Cu-bd"/>
</dbReference>
<evidence type="ECO:0000256" key="6">
    <source>
        <dbReference type="ARBA" id="ARBA00023136"/>
    </source>
</evidence>
<proteinExistence type="inferred from homology"/>
<evidence type="ECO:0000256" key="3">
    <source>
        <dbReference type="ARBA" id="ARBA00022448"/>
    </source>
</evidence>
<dbReference type="InterPro" id="IPR008922">
    <property type="entry name" value="Di-copper_centre_dom_sf"/>
</dbReference>
<keyword evidence="3" id="KW-0813">Transport</keyword>
<feature type="transmembrane region" description="Helical" evidence="7">
    <location>
        <begin position="180"/>
        <end position="199"/>
    </location>
</feature>
<dbReference type="OrthoDB" id="431212at2759"/>